<keyword evidence="3" id="KW-1185">Reference proteome</keyword>
<dbReference type="EMBL" id="PTIX01000006">
    <property type="protein sequence ID" value="PPK67871.1"/>
    <property type="molecule type" value="Genomic_DNA"/>
</dbReference>
<accession>A0A2S6GRW9</accession>
<proteinExistence type="predicted"/>
<dbReference type="InterPro" id="IPR005302">
    <property type="entry name" value="MoCF_Sase_C"/>
</dbReference>
<dbReference type="SUPFAM" id="SSF141673">
    <property type="entry name" value="MOSC N-terminal domain-like"/>
    <property type="match status" value="1"/>
</dbReference>
<dbReference type="Proteomes" id="UP000239203">
    <property type="component" value="Unassembled WGS sequence"/>
</dbReference>
<sequence length="275" mass="29737">MGVVATVSALTYYPVKGFSGVPVTTAETTETGLLDDRLLMVVEASDGSFVSQRKLPAMAAVQAALSNNRLTLTAPNTDEFELDLTHTGPEREVSLFNRWFGPAVDQGDPAAKWCSTTLNRDVRLVRVPPNHDREGWGTHPGKVGFGDAHAILMTSDSSLADLNTRIETAGATPIPMDRFRANIEVTGWPDPYTEDRVHTLTIGTTTLGFSTQAVRCAVPTVDQRTGAKTGPEPTRTLATYRRHPTRPGVTFGAKLAILTPGTLRVGDDVHVSEWQ</sequence>
<protein>
    <recommendedName>
        <fullName evidence="1">MOSC domain-containing protein</fullName>
    </recommendedName>
</protein>
<dbReference type="GO" id="GO:0030151">
    <property type="term" value="F:molybdenum ion binding"/>
    <property type="evidence" value="ECO:0007669"/>
    <property type="project" value="InterPro"/>
</dbReference>
<reference evidence="2 3" key="1">
    <citation type="submission" date="2018-02" db="EMBL/GenBank/DDBJ databases">
        <title>Genomic Encyclopedia of Archaeal and Bacterial Type Strains, Phase II (KMG-II): from individual species to whole genera.</title>
        <authorList>
            <person name="Goeker M."/>
        </authorList>
    </citation>
    <scope>NUCLEOTIDE SEQUENCE [LARGE SCALE GENOMIC DNA]</scope>
    <source>
        <strain evidence="2 3">YU 961-1</strain>
    </source>
</reference>
<evidence type="ECO:0000259" key="1">
    <source>
        <dbReference type="PROSITE" id="PS51340"/>
    </source>
</evidence>
<dbReference type="InterPro" id="IPR005303">
    <property type="entry name" value="MOCOS_middle"/>
</dbReference>
<evidence type="ECO:0000313" key="2">
    <source>
        <dbReference type="EMBL" id="PPK67871.1"/>
    </source>
</evidence>
<dbReference type="GO" id="GO:0003824">
    <property type="term" value="F:catalytic activity"/>
    <property type="evidence" value="ECO:0007669"/>
    <property type="project" value="InterPro"/>
</dbReference>
<dbReference type="SUPFAM" id="SSF50800">
    <property type="entry name" value="PK beta-barrel domain-like"/>
    <property type="match status" value="1"/>
</dbReference>
<comment type="caution">
    <text evidence="2">The sequence shown here is derived from an EMBL/GenBank/DDBJ whole genome shotgun (WGS) entry which is preliminary data.</text>
</comment>
<dbReference type="AlphaFoldDB" id="A0A2S6GRW9"/>
<dbReference type="PANTHER" id="PTHR14237">
    <property type="entry name" value="MOLYBDOPTERIN COFACTOR SULFURASE MOSC"/>
    <property type="match status" value="1"/>
</dbReference>
<dbReference type="Pfam" id="PF03473">
    <property type="entry name" value="MOSC"/>
    <property type="match status" value="1"/>
</dbReference>
<dbReference type="GO" id="GO:0030170">
    <property type="term" value="F:pyridoxal phosphate binding"/>
    <property type="evidence" value="ECO:0007669"/>
    <property type="project" value="InterPro"/>
</dbReference>
<dbReference type="Pfam" id="PF03476">
    <property type="entry name" value="MOSC_N"/>
    <property type="match status" value="1"/>
</dbReference>
<dbReference type="InterPro" id="IPR011037">
    <property type="entry name" value="Pyrv_Knase-like_insert_dom_sf"/>
</dbReference>
<evidence type="ECO:0000313" key="3">
    <source>
        <dbReference type="Proteomes" id="UP000239203"/>
    </source>
</evidence>
<feature type="domain" description="MOSC" evidence="1">
    <location>
        <begin position="122"/>
        <end position="272"/>
    </location>
</feature>
<organism evidence="2 3">
    <name type="scientific">Actinokineospora auranticolor</name>
    <dbReference type="NCBI Taxonomy" id="155976"/>
    <lineage>
        <taxon>Bacteria</taxon>
        <taxon>Bacillati</taxon>
        <taxon>Actinomycetota</taxon>
        <taxon>Actinomycetes</taxon>
        <taxon>Pseudonocardiales</taxon>
        <taxon>Pseudonocardiaceae</taxon>
        <taxon>Actinokineospora</taxon>
    </lineage>
</organism>
<dbReference type="PROSITE" id="PS51340">
    <property type="entry name" value="MOSC"/>
    <property type="match status" value="1"/>
</dbReference>
<gene>
    <name evidence="2" type="ORF">CLV40_106102</name>
</gene>
<name>A0A2S6GRW9_9PSEU</name>
<dbReference type="OrthoDB" id="9793178at2"/>
<dbReference type="PANTHER" id="PTHR14237:SF19">
    <property type="entry name" value="MITOCHONDRIAL AMIDOXIME REDUCING COMPONENT 1"/>
    <property type="match status" value="1"/>
</dbReference>